<dbReference type="AlphaFoldDB" id="J1HN00"/>
<accession>J1HN00</accession>
<protein>
    <submittedName>
        <fullName evidence="1">Uncharacterized protein</fullName>
    </submittedName>
</protein>
<reference evidence="1 2" key="1">
    <citation type="submission" date="2012-05" db="EMBL/GenBank/DDBJ databases">
        <authorList>
            <person name="Harkins D.M."/>
            <person name="Madupu R."/>
            <person name="Durkin A.S."/>
            <person name="Torralba M."/>
            <person name="Methe B."/>
            <person name="Sutton G.G."/>
            <person name="Nelson K.E."/>
        </authorList>
    </citation>
    <scope>NUCLEOTIDE SEQUENCE [LARGE SCALE GENOMIC DNA]</scope>
    <source>
        <strain evidence="1 2">F0489</strain>
    </source>
</reference>
<proteinExistence type="predicted"/>
<dbReference type="Proteomes" id="UP000002941">
    <property type="component" value="Unassembled WGS sequence"/>
</dbReference>
<gene>
    <name evidence="1" type="ORF">HMPREF1318_2391</name>
</gene>
<organism evidence="1 2">
    <name type="scientific">Actinomyces massiliensis F0489</name>
    <dbReference type="NCBI Taxonomy" id="1125718"/>
    <lineage>
        <taxon>Bacteria</taxon>
        <taxon>Bacillati</taxon>
        <taxon>Actinomycetota</taxon>
        <taxon>Actinomycetes</taxon>
        <taxon>Actinomycetales</taxon>
        <taxon>Actinomycetaceae</taxon>
        <taxon>Actinomyces</taxon>
    </lineage>
</organism>
<evidence type="ECO:0000313" key="1">
    <source>
        <dbReference type="EMBL" id="EJF46973.1"/>
    </source>
</evidence>
<name>J1HN00_9ACTO</name>
<keyword evidence="2" id="KW-1185">Reference proteome</keyword>
<dbReference type="EMBL" id="AKFT01000037">
    <property type="protein sequence ID" value="EJF46973.1"/>
    <property type="molecule type" value="Genomic_DNA"/>
</dbReference>
<sequence>MVVRVVVVLVLLCVVAVMGRVWWTHPLKRSAALPPGTEQGETFPIRGNLPSPRTIDGGIFYAENVRSVNHEWVITAKWHPHGGPTQAVDLRLGESAHFDGFGTVTWIKAAPPPIIELGEPEPGGGRSQEFNLVLDPGVNLWK</sequence>
<evidence type="ECO:0000313" key="2">
    <source>
        <dbReference type="Proteomes" id="UP000002941"/>
    </source>
</evidence>
<comment type="caution">
    <text evidence="1">The sequence shown here is derived from an EMBL/GenBank/DDBJ whole genome shotgun (WGS) entry which is preliminary data.</text>
</comment>